<evidence type="ECO:0000259" key="5">
    <source>
        <dbReference type="PROSITE" id="PS51935"/>
    </source>
</evidence>
<dbReference type="SUPFAM" id="SSF54001">
    <property type="entry name" value="Cysteine proteinases"/>
    <property type="match status" value="1"/>
</dbReference>
<keyword evidence="4" id="KW-0788">Thiol protease</keyword>
<dbReference type="PROSITE" id="PS51935">
    <property type="entry name" value="NLPC_P60"/>
    <property type="match status" value="1"/>
</dbReference>
<protein>
    <submittedName>
        <fullName evidence="6">C40 family peptidase</fullName>
    </submittedName>
</protein>
<keyword evidence="7" id="KW-1185">Reference proteome</keyword>
<reference evidence="7" key="1">
    <citation type="journal article" date="2019" name="Int. J. Syst. Evol. Microbiol.">
        <title>The Global Catalogue of Microorganisms (GCM) 10K type strain sequencing project: providing services to taxonomists for standard genome sequencing and annotation.</title>
        <authorList>
            <consortium name="The Broad Institute Genomics Platform"/>
            <consortium name="The Broad Institute Genome Sequencing Center for Infectious Disease"/>
            <person name="Wu L."/>
            <person name="Ma J."/>
        </authorList>
    </citation>
    <scope>NUCLEOTIDE SEQUENCE [LARGE SCALE GENOMIC DNA]</scope>
    <source>
        <strain evidence="7">JCM 13250</strain>
    </source>
</reference>
<dbReference type="Proteomes" id="UP001500218">
    <property type="component" value="Unassembled WGS sequence"/>
</dbReference>
<dbReference type="PANTHER" id="PTHR47359:SF3">
    <property type="entry name" value="NLP_P60 DOMAIN-CONTAINING PROTEIN-RELATED"/>
    <property type="match status" value="1"/>
</dbReference>
<evidence type="ECO:0000256" key="2">
    <source>
        <dbReference type="ARBA" id="ARBA00022670"/>
    </source>
</evidence>
<proteinExistence type="inferred from homology"/>
<evidence type="ECO:0000256" key="4">
    <source>
        <dbReference type="ARBA" id="ARBA00022807"/>
    </source>
</evidence>
<name>A0ABP4YCH2_9ACTN</name>
<evidence type="ECO:0000256" key="1">
    <source>
        <dbReference type="ARBA" id="ARBA00007074"/>
    </source>
</evidence>
<dbReference type="RefSeq" id="WP_344132962.1">
    <property type="nucleotide sequence ID" value="NZ_BAAALT010000105.1"/>
</dbReference>
<comment type="caution">
    <text evidence="6">The sequence shown here is derived from an EMBL/GenBank/DDBJ whole genome shotgun (WGS) entry which is preliminary data.</text>
</comment>
<organism evidence="6 7">
    <name type="scientific">Luedemannella flava</name>
    <dbReference type="NCBI Taxonomy" id="349316"/>
    <lineage>
        <taxon>Bacteria</taxon>
        <taxon>Bacillati</taxon>
        <taxon>Actinomycetota</taxon>
        <taxon>Actinomycetes</taxon>
        <taxon>Micromonosporales</taxon>
        <taxon>Micromonosporaceae</taxon>
        <taxon>Luedemannella</taxon>
    </lineage>
</organism>
<sequence>MGRVLTWTAAAFVGLVVLIGAAAGGVVAAIFGGDNGNALGCLATMSNPDATPAGLSAEQTRNTAVIIGVGQRMKVPARGWVIAVATALQESNLINLGDLGADNDHDSLGLFQQRPSEGWGTPEQIMNPEYAAGAFYAALRKVTGWVTMPLTEATQRVQRSAFPNAYAKHEARAATIVAAFTGAGVCDGGDGDNRAGVPLPSGFTLPADTPAAVVTAIVWALAQRGTPYTFGGDCTAPHSGVAAHQCDCSSLVQQAYRAGGVRLPRTTSEQVHAGTAVSGATNLKPGDLILIPGSDGTMSNPGHVGLYIGSGLLVQAPHTGDVVKISRVSEWVNQIAAIRRIVPS</sequence>
<dbReference type="Gene3D" id="3.90.1720.10">
    <property type="entry name" value="endopeptidase domain like (from Nostoc punctiforme)"/>
    <property type="match status" value="1"/>
</dbReference>
<keyword evidence="3" id="KW-0378">Hydrolase</keyword>
<dbReference type="InterPro" id="IPR051794">
    <property type="entry name" value="PG_Endopeptidase_C40"/>
</dbReference>
<feature type="domain" description="NlpC/P60" evidence="5">
    <location>
        <begin position="210"/>
        <end position="342"/>
    </location>
</feature>
<dbReference type="PANTHER" id="PTHR47359">
    <property type="entry name" value="PEPTIDOGLYCAN DL-ENDOPEPTIDASE CWLO"/>
    <property type="match status" value="1"/>
</dbReference>
<gene>
    <name evidence="6" type="ORF">GCM10009682_35640</name>
</gene>
<evidence type="ECO:0000313" key="6">
    <source>
        <dbReference type="EMBL" id="GAA1810940.1"/>
    </source>
</evidence>
<accession>A0ABP4YCH2</accession>
<dbReference type="Pfam" id="PF00877">
    <property type="entry name" value="NLPC_P60"/>
    <property type="match status" value="1"/>
</dbReference>
<dbReference type="InterPro" id="IPR038765">
    <property type="entry name" value="Papain-like_cys_pep_sf"/>
</dbReference>
<comment type="similarity">
    <text evidence="1">Belongs to the peptidase C40 family.</text>
</comment>
<dbReference type="EMBL" id="BAAALT010000105">
    <property type="protein sequence ID" value="GAA1810940.1"/>
    <property type="molecule type" value="Genomic_DNA"/>
</dbReference>
<evidence type="ECO:0000256" key="3">
    <source>
        <dbReference type="ARBA" id="ARBA00022801"/>
    </source>
</evidence>
<keyword evidence="2" id="KW-0645">Protease</keyword>
<dbReference type="InterPro" id="IPR000064">
    <property type="entry name" value="NLP_P60_dom"/>
</dbReference>
<evidence type="ECO:0000313" key="7">
    <source>
        <dbReference type="Proteomes" id="UP001500218"/>
    </source>
</evidence>